<dbReference type="EMBL" id="PJNB01000001">
    <property type="protein sequence ID" value="PKW16769.1"/>
    <property type="molecule type" value="Genomic_DNA"/>
</dbReference>
<evidence type="ECO:0000256" key="1">
    <source>
        <dbReference type="ARBA" id="ARBA00005568"/>
    </source>
</evidence>
<comment type="caution">
    <text evidence="5">The sequence shown here is derived from an EMBL/GenBank/DDBJ whole genome shotgun (WGS) entry which is preliminary data.</text>
</comment>
<reference evidence="5" key="1">
    <citation type="submission" date="2017-12" db="EMBL/GenBank/DDBJ databases">
        <title>Sequencing the genomes of 1000 Actinobacteria strains.</title>
        <authorList>
            <person name="Klenk H.-P."/>
        </authorList>
    </citation>
    <scope>NUCLEOTIDE SEQUENCE [LARGE SCALE GENOMIC DNA]</scope>
    <source>
        <strain evidence="5">DSM 44228</strain>
    </source>
</reference>
<protein>
    <submittedName>
        <fullName evidence="5">2-dehydro-3-deoxyglucarate aldolase/4-hydroxy-2-oxoheptanedioate aldolase</fullName>
    </submittedName>
</protein>
<gene>
    <name evidence="5" type="ORF">A8926_4652</name>
</gene>
<accession>A0A2N3Y1I0</accession>
<evidence type="ECO:0000259" key="4">
    <source>
        <dbReference type="Pfam" id="PF03328"/>
    </source>
</evidence>
<dbReference type="SUPFAM" id="SSF51621">
    <property type="entry name" value="Phosphoenolpyruvate/pyruvate domain"/>
    <property type="match status" value="1"/>
</dbReference>
<sequence length="270" mass="28036">MQPNRLRRAIDEPAGTAVGSLVMLEGGGTARVLARSGYDFLVVDVQHGAFGASGVDAVLGAVRGADCAVIVRVAAGRPDQIEWVLDQGAHGVMVPLVNNADDARRAVAACRYPPRGSRSVGGVRNLLERGPGYLSGADDDVVCIVQIEHVAALSNLDEILAVPGIDLVTPGHVDLARSMGYVADYGGSINSGGMAPDVQDALREIRDACARHGIPHVPVAGSQAEFVHAAGNGDRIVCFSSDYHQLRLAVTDNVEACRKVLGEGPAGGHP</sequence>
<dbReference type="AlphaFoldDB" id="A0A2N3Y1I0"/>
<proteinExistence type="inferred from homology"/>
<evidence type="ECO:0000313" key="6">
    <source>
        <dbReference type="Proteomes" id="UP000233786"/>
    </source>
</evidence>
<organism evidence="5 6">
    <name type="scientific">Saccharopolyspora spinosa</name>
    <dbReference type="NCBI Taxonomy" id="60894"/>
    <lineage>
        <taxon>Bacteria</taxon>
        <taxon>Bacillati</taxon>
        <taxon>Actinomycetota</taxon>
        <taxon>Actinomycetes</taxon>
        <taxon>Pseudonocardiales</taxon>
        <taxon>Pseudonocardiaceae</taxon>
        <taxon>Saccharopolyspora</taxon>
    </lineage>
</organism>
<keyword evidence="2" id="KW-0479">Metal-binding</keyword>
<dbReference type="PANTHER" id="PTHR30502">
    <property type="entry name" value="2-KETO-3-DEOXY-L-RHAMNONATE ALDOLASE"/>
    <property type="match status" value="1"/>
</dbReference>
<dbReference type="Pfam" id="PF03328">
    <property type="entry name" value="HpcH_HpaI"/>
    <property type="match status" value="1"/>
</dbReference>
<name>A0A2N3Y1I0_SACSN</name>
<evidence type="ECO:0000256" key="3">
    <source>
        <dbReference type="ARBA" id="ARBA00023239"/>
    </source>
</evidence>
<dbReference type="RefSeq" id="WP_010313920.1">
    <property type="nucleotide sequence ID" value="NZ_CP061007.1"/>
</dbReference>
<evidence type="ECO:0000313" key="5">
    <source>
        <dbReference type="EMBL" id="PKW16769.1"/>
    </source>
</evidence>
<dbReference type="GO" id="GO:0016832">
    <property type="term" value="F:aldehyde-lyase activity"/>
    <property type="evidence" value="ECO:0007669"/>
    <property type="project" value="TreeGrafter"/>
</dbReference>
<dbReference type="OrthoDB" id="3353438at2"/>
<dbReference type="GO" id="GO:0046872">
    <property type="term" value="F:metal ion binding"/>
    <property type="evidence" value="ECO:0007669"/>
    <property type="project" value="UniProtKB-KW"/>
</dbReference>
<dbReference type="PANTHER" id="PTHR30502:SF0">
    <property type="entry name" value="PHOSPHOENOLPYRUVATE CARBOXYLASE FAMILY PROTEIN"/>
    <property type="match status" value="1"/>
</dbReference>
<dbReference type="Gene3D" id="3.20.20.60">
    <property type="entry name" value="Phosphoenolpyruvate-binding domains"/>
    <property type="match status" value="1"/>
</dbReference>
<keyword evidence="3" id="KW-0456">Lyase</keyword>
<dbReference type="InterPro" id="IPR005000">
    <property type="entry name" value="Aldolase/citrate-lyase_domain"/>
</dbReference>
<dbReference type="InterPro" id="IPR050251">
    <property type="entry name" value="HpcH-HpaI_aldolase"/>
</dbReference>
<dbReference type="Proteomes" id="UP000233786">
    <property type="component" value="Unassembled WGS sequence"/>
</dbReference>
<evidence type="ECO:0000256" key="2">
    <source>
        <dbReference type="ARBA" id="ARBA00022723"/>
    </source>
</evidence>
<dbReference type="STRING" id="994479.GCA_000194155_06782"/>
<dbReference type="GO" id="GO:0005737">
    <property type="term" value="C:cytoplasm"/>
    <property type="evidence" value="ECO:0007669"/>
    <property type="project" value="TreeGrafter"/>
</dbReference>
<feature type="domain" description="HpcH/HpaI aldolase/citrate lyase" evidence="4">
    <location>
        <begin position="30"/>
        <end position="214"/>
    </location>
</feature>
<comment type="similarity">
    <text evidence="1">Belongs to the HpcH/HpaI aldolase family.</text>
</comment>
<dbReference type="InterPro" id="IPR015813">
    <property type="entry name" value="Pyrv/PenolPyrv_kinase-like_dom"/>
</dbReference>
<dbReference type="InterPro" id="IPR040442">
    <property type="entry name" value="Pyrv_kinase-like_dom_sf"/>
</dbReference>
<keyword evidence="6" id="KW-1185">Reference proteome</keyword>